<evidence type="ECO:0000259" key="4">
    <source>
        <dbReference type="PROSITE" id="PS01124"/>
    </source>
</evidence>
<sequence length="111" mass="13063">MHKDVIDSLIGWIDEHIDKPLKISDVAEKSGYSKWHLQRMFQQVIGETLGNYIRDRKLELAANELLHTKNAVIDISFKYGYDSQQSFSRTFSRKYHLPPQAYRRMHQSQPA</sequence>
<evidence type="ECO:0000313" key="6">
    <source>
        <dbReference type="Proteomes" id="UP000600307"/>
    </source>
</evidence>
<dbReference type="PANTHER" id="PTHR47504:SF2">
    <property type="entry name" value="REGULATORY PROTEIN SOXS"/>
    <property type="match status" value="1"/>
</dbReference>
<dbReference type="InterPro" id="IPR020449">
    <property type="entry name" value="Tscrpt_reg_AraC-type_HTH"/>
</dbReference>
<comment type="caution">
    <text evidence="5">The sequence shown here is derived from an EMBL/GenBank/DDBJ whole genome shotgun (WGS) entry which is preliminary data.</text>
</comment>
<dbReference type="InterPro" id="IPR018060">
    <property type="entry name" value="HTH_AraC"/>
</dbReference>
<keyword evidence="1" id="KW-0805">Transcription regulation</keyword>
<dbReference type="PRINTS" id="PR00032">
    <property type="entry name" value="HTHARAC"/>
</dbReference>
<reference evidence="5 6" key="1">
    <citation type="submission" date="2020-11" db="EMBL/GenBank/DDBJ databases">
        <title>Taxonomic investigation of Rahnella spp.</title>
        <authorList>
            <person name="Lee S.D."/>
        </authorList>
    </citation>
    <scope>NUCLEOTIDE SEQUENCE [LARGE SCALE GENOMIC DNA]</scope>
    <source>
        <strain evidence="5 6">SAP-10</strain>
    </source>
</reference>
<evidence type="ECO:0000313" key="5">
    <source>
        <dbReference type="EMBL" id="MBF7954801.1"/>
    </source>
</evidence>
<proteinExistence type="predicted"/>
<dbReference type="PANTHER" id="PTHR47504">
    <property type="entry name" value="RIGHT ORIGIN-BINDING PROTEIN"/>
    <property type="match status" value="1"/>
</dbReference>
<accession>A0ABS0DLL9</accession>
<evidence type="ECO:0000256" key="1">
    <source>
        <dbReference type="ARBA" id="ARBA00023015"/>
    </source>
</evidence>
<evidence type="ECO:0000256" key="2">
    <source>
        <dbReference type="ARBA" id="ARBA00023125"/>
    </source>
</evidence>
<dbReference type="Pfam" id="PF12833">
    <property type="entry name" value="HTH_18"/>
    <property type="match status" value="1"/>
</dbReference>
<dbReference type="Gene3D" id="1.10.10.60">
    <property type="entry name" value="Homeodomain-like"/>
    <property type="match status" value="2"/>
</dbReference>
<protein>
    <submittedName>
        <fullName evidence="5">Helix-turn-helix domain-containing protein</fullName>
    </submittedName>
</protein>
<gene>
    <name evidence="5" type="ORF">IV431_04420</name>
</gene>
<dbReference type="SMART" id="SM00342">
    <property type="entry name" value="HTH_ARAC"/>
    <property type="match status" value="1"/>
</dbReference>
<dbReference type="SUPFAM" id="SSF46689">
    <property type="entry name" value="Homeodomain-like"/>
    <property type="match status" value="2"/>
</dbReference>
<dbReference type="EMBL" id="JADOBH010000001">
    <property type="protein sequence ID" value="MBF7954801.1"/>
    <property type="molecule type" value="Genomic_DNA"/>
</dbReference>
<organism evidence="5 6">
    <name type="scientific">Rahnella victoriana</name>
    <dbReference type="NCBI Taxonomy" id="1510570"/>
    <lineage>
        <taxon>Bacteria</taxon>
        <taxon>Pseudomonadati</taxon>
        <taxon>Pseudomonadota</taxon>
        <taxon>Gammaproteobacteria</taxon>
        <taxon>Enterobacterales</taxon>
        <taxon>Yersiniaceae</taxon>
        <taxon>Rahnella</taxon>
    </lineage>
</organism>
<dbReference type="RefSeq" id="WP_095925064.1">
    <property type="nucleotide sequence ID" value="NZ_CBCSED010000001.1"/>
</dbReference>
<dbReference type="InterPro" id="IPR009057">
    <property type="entry name" value="Homeodomain-like_sf"/>
</dbReference>
<dbReference type="Proteomes" id="UP000600307">
    <property type="component" value="Unassembled WGS sequence"/>
</dbReference>
<keyword evidence="6" id="KW-1185">Reference proteome</keyword>
<evidence type="ECO:0000256" key="3">
    <source>
        <dbReference type="ARBA" id="ARBA00023163"/>
    </source>
</evidence>
<dbReference type="PROSITE" id="PS01124">
    <property type="entry name" value="HTH_ARAC_FAMILY_2"/>
    <property type="match status" value="1"/>
</dbReference>
<name>A0ABS0DLL9_9GAMM</name>
<dbReference type="InterPro" id="IPR050959">
    <property type="entry name" value="MarA-like"/>
</dbReference>
<keyword evidence="3" id="KW-0804">Transcription</keyword>
<feature type="domain" description="HTH araC/xylS-type" evidence="4">
    <location>
        <begin position="7"/>
        <end position="105"/>
    </location>
</feature>
<keyword evidence="2" id="KW-0238">DNA-binding</keyword>